<dbReference type="Pfam" id="PF03171">
    <property type="entry name" value="2OG-FeII_Oxy"/>
    <property type="match status" value="1"/>
</dbReference>
<dbReference type="PANTHER" id="PTHR47990">
    <property type="entry name" value="2-OXOGLUTARATE (2OG) AND FE(II)-DEPENDENT OXYGENASE SUPERFAMILY PROTEIN-RELATED"/>
    <property type="match status" value="1"/>
</dbReference>
<organism evidence="5">
    <name type="scientific">Physcomitrium patens</name>
    <name type="common">Spreading-leaved earth moss</name>
    <name type="synonym">Physcomitrella patens</name>
    <dbReference type="NCBI Taxonomy" id="3218"/>
    <lineage>
        <taxon>Eukaryota</taxon>
        <taxon>Viridiplantae</taxon>
        <taxon>Streptophyta</taxon>
        <taxon>Embryophyta</taxon>
        <taxon>Bryophyta</taxon>
        <taxon>Bryophytina</taxon>
        <taxon>Bryopsida</taxon>
        <taxon>Funariidae</taxon>
        <taxon>Funariales</taxon>
        <taxon>Funariaceae</taxon>
        <taxon>Physcomitrium</taxon>
    </lineage>
</organism>
<keyword evidence="2" id="KW-0408">Iron</keyword>
<evidence type="ECO:0000259" key="4">
    <source>
        <dbReference type="Pfam" id="PF14226"/>
    </source>
</evidence>
<dbReference type="GO" id="GO:0046872">
    <property type="term" value="F:metal ion binding"/>
    <property type="evidence" value="ECO:0007669"/>
    <property type="project" value="UniProtKB-KW"/>
</dbReference>
<dbReference type="AlphaFoldDB" id="A0A2K1J7X0"/>
<keyword evidence="7" id="KW-1185">Reference proteome</keyword>
<evidence type="ECO:0000313" key="6">
    <source>
        <dbReference type="EnsemblPlants" id="Pp3c16_9800V3.1"/>
    </source>
</evidence>
<dbReference type="EnsemblPlants" id="Pp3c16_9800V3.1">
    <property type="protein sequence ID" value="Pp3c16_9800V3.1"/>
    <property type="gene ID" value="Pp3c16_9800"/>
</dbReference>
<protein>
    <recommendedName>
        <fullName evidence="8">Fe2OG dioxygenase domain-containing protein</fullName>
    </recommendedName>
</protein>
<proteinExistence type="predicted"/>
<evidence type="ECO:0000256" key="2">
    <source>
        <dbReference type="ARBA" id="ARBA00023004"/>
    </source>
</evidence>
<evidence type="ECO:0000259" key="3">
    <source>
        <dbReference type="Pfam" id="PF03171"/>
    </source>
</evidence>
<dbReference type="PaxDb" id="3218-PP1S439_11V6.1"/>
<dbReference type="InterPro" id="IPR027443">
    <property type="entry name" value="IPNS-like_sf"/>
</dbReference>
<dbReference type="InterPro" id="IPR044861">
    <property type="entry name" value="IPNS-like_FE2OG_OXY"/>
</dbReference>
<reference evidence="5 7" key="2">
    <citation type="journal article" date="2018" name="Plant J.">
        <title>The Physcomitrella patens chromosome-scale assembly reveals moss genome structure and evolution.</title>
        <authorList>
            <person name="Lang D."/>
            <person name="Ullrich K.K."/>
            <person name="Murat F."/>
            <person name="Fuchs J."/>
            <person name="Jenkins J."/>
            <person name="Haas F.B."/>
            <person name="Piednoel M."/>
            <person name="Gundlach H."/>
            <person name="Van Bel M."/>
            <person name="Meyberg R."/>
            <person name="Vives C."/>
            <person name="Morata J."/>
            <person name="Symeonidi A."/>
            <person name="Hiss M."/>
            <person name="Muchero W."/>
            <person name="Kamisugi Y."/>
            <person name="Saleh O."/>
            <person name="Blanc G."/>
            <person name="Decker E.L."/>
            <person name="van Gessel N."/>
            <person name="Grimwood J."/>
            <person name="Hayes R.D."/>
            <person name="Graham S.W."/>
            <person name="Gunter L.E."/>
            <person name="McDaniel S.F."/>
            <person name="Hoernstein S.N.W."/>
            <person name="Larsson A."/>
            <person name="Li F.W."/>
            <person name="Perroud P.F."/>
            <person name="Phillips J."/>
            <person name="Ranjan P."/>
            <person name="Rokshar D.S."/>
            <person name="Rothfels C.J."/>
            <person name="Schneider L."/>
            <person name="Shu S."/>
            <person name="Stevenson D.W."/>
            <person name="Thummler F."/>
            <person name="Tillich M."/>
            <person name="Villarreal Aguilar J.C."/>
            <person name="Widiez T."/>
            <person name="Wong G.K."/>
            <person name="Wymore A."/>
            <person name="Zhang Y."/>
            <person name="Zimmer A.D."/>
            <person name="Quatrano R.S."/>
            <person name="Mayer K.F.X."/>
            <person name="Goodstein D."/>
            <person name="Casacuberta J.M."/>
            <person name="Vandepoele K."/>
            <person name="Reski R."/>
            <person name="Cuming A.C."/>
            <person name="Tuskan G.A."/>
            <person name="Maumus F."/>
            <person name="Salse J."/>
            <person name="Schmutz J."/>
            <person name="Rensing S.A."/>
        </authorList>
    </citation>
    <scope>NUCLEOTIDE SEQUENCE [LARGE SCALE GENOMIC DNA]</scope>
    <source>
        <strain evidence="6 7">cv. Gransden 2004</strain>
    </source>
</reference>
<evidence type="ECO:0000313" key="5">
    <source>
        <dbReference type="EMBL" id="PNR37621.1"/>
    </source>
</evidence>
<name>A0A2K1J7X0_PHYPA</name>
<dbReference type="SUPFAM" id="SSF51197">
    <property type="entry name" value="Clavaminate synthase-like"/>
    <property type="match status" value="1"/>
</dbReference>
<sequence>MSDKILSAAGECSFPEGSLPSWEEHNAVPTSHVWPAQSRPSVKHDEYSNADIPMIDLACCDVGDRAAKQKAVAQMREACLKWGFFQMKNHGFPLNLIERVRTQAFKFFNLPMEMKKSVQKAPGTFTGFGHVTVKAGDVQPWAEGFYLNDFSEVDQLSRTMWPEKYNREFTAAYRDYDEEIQVLCKRLLDLIIEGLHVTDRTHFEKYVNEKSAGLFRWNYYPACPEPHKTLGMNVHTDFTLLTPRNDTFAVNIGDMLQVLTNGLYTSVPHRAVVNRADARLSLAYLFLPPQDVEVVAASDLVEDEPLYIPFKLEYYSQVKQIHFLNTLDHFIRRGLLPMPKSTRAENC</sequence>
<reference evidence="5 7" key="1">
    <citation type="journal article" date="2008" name="Science">
        <title>The Physcomitrella genome reveals evolutionary insights into the conquest of land by plants.</title>
        <authorList>
            <person name="Rensing S."/>
            <person name="Lang D."/>
            <person name="Zimmer A."/>
            <person name="Terry A."/>
            <person name="Salamov A."/>
            <person name="Shapiro H."/>
            <person name="Nishiyama T."/>
            <person name="Perroud P.-F."/>
            <person name="Lindquist E."/>
            <person name="Kamisugi Y."/>
            <person name="Tanahashi T."/>
            <person name="Sakakibara K."/>
            <person name="Fujita T."/>
            <person name="Oishi K."/>
            <person name="Shin-I T."/>
            <person name="Kuroki Y."/>
            <person name="Toyoda A."/>
            <person name="Suzuki Y."/>
            <person name="Hashimoto A."/>
            <person name="Yamaguchi K."/>
            <person name="Sugano A."/>
            <person name="Kohara Y."/>
            <person name="Fujiyama A."/>
            <person name="Anterola A."/>
            <person name="Aoki S."/>
            <person name="Ashton N."/>
            <person name="Barbazuk W.B."/>
            <person name="Barker E."/>
            <person name="Bennetzen J."/>
            <person name="Bezanilla M."/>
            <person name="Blankenship R."/>
            <person name="Cho S.H."/>
            <person name="Dutcher S."/>
            <person name="Estelle M."/>
            <person name="Fawcett J.A."/>
            <person name="Gundlach H."/>
            <person name="Hanada K."/>
            <person name="Heyl A."/>
            <person name="Hicks K.A."/>
            <person name="Hugh J."/>
            <person name="Lohr M."/>
            <person name="Mayer K."/>
            <person name="Melkozernov A."/>
            <person name="Murata T."/>
            <person name="Nelson D."/>
            <person name="Pils B."/>
            <person name="Prigge M."/>
            <person name="Reiss B."/>
            <person name="Renner T."/>
            <person name="Rombauts S."/>
            <person name="Rushton P."/>
            <person name="Sanderfoot A."/>
            <person name="Schween G."/>
            <person name="Shiu S.-H."/>
            <person name="Stueber K."/>
            <person name="Theodoulou F.L."/>
            <person name="Tu H."/>
            <person name="Van de Peer Y."/>
            <person name="Verrier P.J."/>
            <person name="Waters E."/>
            <person name="Wood A."/>
            <person name="Yang L."/>
            <person name="Cove D."/>
            <person name="Cuming A."/>
            <person name="Hasebe M."/>
            <person name="Lucas S."/>
            <person name="Mishler D.B."/>
            <person name="Reski R."/>
            <person name="Grigoriev I."/>
            <person name="Quatrano R.S."/>
            <person name="Boore J.L."/>
        </authorList>
    </citation>
    <scope>NUCLEOTIDE SEQUENCE [LARGE SCALE GENOMIC DNA]</scope>
    <source>
        <strain evidence="6 7">cv. Gransden 2004</strain>
    </source>
</reference>
<evidence type="ECO:0000256" key="1">
    <source>
        <dbReference type="ARBA" id="ARBA00022723"/>
    </source>
</evidence>
<dbReference type="Gene3D" id="2.60.120.330">
    <property type="entry name" value="B-lactam Antibiotic, Isopenicillin N Synthase, Chain"/>
    <property type="match status" value="2"/>
</dbReference>
<keyword evidence="1" id="KW-0479">Metal-binding</keyword>
<dbReference type="Gramene" id="Pp3c16_9800V3.1">
    <property type="protein sequence ID" value="Pp3c16_9800V3.1"/>
    <property type="gene ID" value="Pp3c16_9800"/>
</dbReference>
<dbReference type="InParanoid" id="A0A2K1J7X0"/>
<evidence type="ECO:0008006" key="8">
    <source>
        <dbReference type="Google" id="ProtNLM"/>
    </source>
</evidence>
<gene>
    <name evidence="5" type="ORF">PHYPA_020730</name>
</gene>
<dbReference type="Proteomes" id="UP000006727">
    <property type="component" value="Chromosome 16"/>
</dbReference>
<dbReference type="EMBL" id="ABEU02000016">
    <property type="protein sequence ID" value="PNR37621.1"/>
    <property type="molecule type" value="Genomic_DNA"/>
</dbReference>
<evidence type="ECO:0000313" key="7">
    <source>
        <dbReference type="Proteomes" id="UP000006727"/>
    </source>
</evidence>
<feature type="domain" description="Non-haem dioxygenase N-terminal" evidence="4">
    <location>
        <begin position="52"/>
        <end position="163"/>
    </location>
</feature>
<reference evidence="6" key="3">
    <citation type="submission" date="2020-12" db="UniProtKB">
        <authorList>
            <consortium name="EnsemblPlants"/>
        </authorList>
    </citation>
    <scope>IDENTIFICATION</scope>
</reference>
<accession>A0A2K1J7X0</accession>
<dbReference type="GO" id="GO:0016706">
    <property type="term" value="F:2-oxoglutarate-dependent dioxygenase activity"/>
    <property type="evidence" value="ECO:0000318"/>
    <property type="project" value="GO_Central"/>
</dbReference>
<dbReference type="InterPro" id="IPR026992">
    <property type="entry name" value="DIOX_N"/>
</dbReference>
<dbReference type="InterPro" id="IPR050231">
    <property type="entry name" value="Iron_ascorbate_oxido_reductase"/>
</dbReference>
<feature type="domain" description="Isopenicillin N synthase-like Fe(2+) 2OG dioxygenase" evidence="3">
    <location>
        <begin position="243"/>
        <end position="286"/>
    </location>
</feature>
<dbReference type="Pfam" id="PF14226">
    <property type="entry name" value="DIOX_N"/>
    <property type="match status" value="1"/>
</dbReference>